<protein>
    <submittedName>
        <fullName evidence="2">Uncharacterized protein</fullName>
    </submittedName>
</protein>
<gene>
    <name evidence="2" type="ORF">EVAR_103114_1</name>
</gene>
<feature type="region of interest" description="Disordered" evidence="1">
    <location>
        <begin position="1"/>
        <end position="46"/>
    </location>
</feature>
<keyword evidence="3" id="KW-1185">Reference proteome</keyword>
<comment type="caution">
    <text evidence="2">The sequence shown here is derived from an EMBL/GenBank/DDBJ whole genome shotgun (WGS) entry which is preliminary data.</text>
</comment>
<dbReference type="AlphaFoldDB" id="A0A4C1X5F7"/>
<evidence type="ECO:0000256" key="1">
    <source>
        <dbReference type="SAM" id="MobiDB-lite"/>
    </source>
</evidence>
<dbReference type="EMBL" id="BGZK01000718">
    <property type="protein sequence ID" value="GBP57517.1"/>
    <property type="molecule type" value="Genomic_DNA"/>
</dbReference>
<evidence type="ECO:0000313" key="2">
    <source>
        <dbReference type="EMBL" id="GBP57517.1"/>
    </source>
</evidence>
<proteinExistence type="predicted"/>
<evidence type="ECO:0000313" key="3">
    <source>
        <dbReference type="Proteomes" id="UP000299102"/>
    </source>
</evidence>
<accession>A0A4C1X5F7</accession>
<sequence>MRGIIENANQRKARTKRNLNSIKSAKPTPEAAPAGALAHVPRSGEGVKSHFECKSQRQLFMNKFTGEVFTGKVLSERSR</sequence>
<organism evidence="2 3">
    <name type="scientific">Eumeta variegata</name>
    <name type="common">Bagworm moth</name>
    <name type="synonym">Eumeta japonica</name>
    <dbReference type="NCBI Taxonomy" id="151549"/>
    <lineage>
        <taxon>Eukaryota</taxon>
        <taxon>Metazoa</taxon>
        <taxon>Ecdysozoa</taxon>
        <taxon>Arthropoda</taxon>
        <taxon>Hexapoda</taxon>
        <taxon>Insecta</taxon>
        <taxon>Pterygota</taxon>
        <taxon>Neoptera</taxon>
        <taxon>Endopterygota</taxon>
        <taxon>Lepidoptera</taxon>
        <taxon>Glossata</taxon>
        <taxon>Ditrysia</taxon>
        <taxon>Tineoidea</taxon>
        <taxon>Psychidae</taxon>
        <taxon>Oiketicinae</taxon>
        <taxon>Eumeta</taxon>
    </lineage>
</organism>
<name>A0A4C1X5F7_EUMVA</name>
<reference evidence="2 3" key="1">
    <citation type="journal article" date="2019" name="Commun. Biol.">
        <title>The bagworm genome reveals a unique fibroin gene that provides high tensile strength.</title>
        <authorList>
            <person name="Kono N."/>
            <person name="Nakamura H."/>
            <person name="Ohtoshi R."/>
            <person name="Tomita M."/>
            <person name="Numata K."/>
            <person name="Arakawa K."/>
        </authorList>
    </citation>
    <scope>NUCLEOTIDE SEQUENCE [LARGE SCALE GENOMIC DNA]</scope>
</reference>
<dbReference type="Proteomes" id="UP000299102">
    <property type="component" value="Unassembled WGS sequence"/>
</dbReference>